<keyword evidence="5" id="KW-0408">Iron</keyword>
<evidence type="ECO:0000256" key="5">
    <source>
        <dbReference type="ARBA" id="ARBA00023004"/>
    </source>
</evidence>
<evidence type="ECO:0000256" key="2">
    <source>
        <dbReference type="ARBA" id="ARBA00022617"/>
    </source>
</evidence>
<dbReference type="GO" id="GO:0020037">
    <property type="term" value="F:heme binding"/>
    <property type="evidence" value="ECO:0007669"/>
    <property type="project" value="InterPro"/>
</dbReference>
<dbReference type="GO" id="GO:0016705">
    <property type="term" value="F:oxidoreductase activity, acting on paired donors, with incorporation or reduction of molecular oxygen"/>
    <property type="evidence" value="ECO:0007669"/>
    <property type="project" value="InterPro"/>
</dbReference>
<accession>A0A8H7I744</accession>
<dbReference type="Proteomes" id="UP000614334">
    <property type="component" value="Unassembled WGS sequence"/>
</dbReference>
<keyword evidence="3" id="KW-0479">Metal-binding</keyword>
<keyword evidence="4" id="KW-0560">Oxidoreductase</keyword>
<dbReference type="InterPro" id="IPR036396">
    <property type="entry name" value="Cyt_P450_sf"/>
</dbReference>
<dbReference type="AlphaFoldDB" id="A0A8H7I744"/>
<dbReference type="EMBL" id="JACYCF010000019">
    <property type="protein sequence ID" value="KAF8750707.1"/>
    <property type="molecule type" value="Genomic_DNA"/>
</dbReference>
<evidence type="ECO:0000256" key="6">
    <source>
        <dbReference type="ARBA" id="ARBA00023033"/>
    </source>
</evidence>
<dbReference type="PANTHER" id="PTHR24291:SF50">
    <property type="entry name" value="BIFUNCTIONAL ALBAFLAVENONE MONOOXYGENASE_TERPENE SYNTHASE"/>
    <property type="match status" value="1"/>
</dbReference>
<dbReference type="GO" id="GO:0005506">
    <property type="term" value="F:iron ion binding"/>
    <property type="evidence" value="ECO:0007669"/>
    <property type="project" value="InterPro"/>
</dbReference>
<evidence type="ECO:0000256" key="4">
    <source>
        <dbReference type="ARBA" id="ARBA00023002"/>
    </source>
</evidence>
<proteinExistence type="inferred from homology"/>
<keyword evidence="6" id="KW-0503">Monooxygenase</keyword>
<keyword evidence="2" id="KW-0349">Heme</keyword>
<sequence length="339" mass="38861">MIKSGKTLSEYYGILVERHGPVIQMFIGWHMSLVVADRGEAERLMIKFKNVDFPPTVFRMFEPLIPLSIMGLPGRYMEHHRRVMGPTMNRRFLTRMEPHVLEMARQLVNLWDRKHRIVGDRAFAADLDLGLASMVRRRNCARSSEANILVFGLSELLGNYRLEKTNESDVVDIPVKSSTPMFDGIRNLMTKVGAVFLLPFPSVTFPAFLWLSPSWRRDLHMIRSFLMSKIVEAKKREVNHGVLATDAESVLDMLLLPDPRDGTEQFDEKELLDELAAFLIAGSTVGKVLAWFVKYMPKDAEIQRQLHNEMRTVFDANKEDTSKYLADLNDPDKVPILEA</sequence>
<protein>
    <submittedName>
        <fullName evidence="7">Cytochrome P450</fullName>
    </submittedName>
</protein>
<dbReference type="PANTHER" id="PTHR24291">
    <property type="entry name" value="CYTOCHROME P450 FAMILY 4"/>
    <property type="match status" value="1"/>
</dbReference>
<evidence type="ECO:0000256" key="3">
    <source>
        <dbReference type="ARBA" id="ARBA00022723"/>
    </source>
</evidence>
<evidence type="ECO:0000256" key="1">
    <source>
        <dbReference type="ARBA" id="ARBA00010617"/>
    </source>
</evidence>
<name>A0A8H7I744_9AGAM</name>
<reference evidence="7" key="1">
    <citation type="submission" date="2020-09" db="EMBL/GenBank/DDBJ databases">
        <title>Comparative genome analyses of four rice-infecting Rhizoctonia solani isolates reveal extensive enrichment of homogalacturonan modification genes.</title>
        <authorList>
            <person name="Lee D.-Y."/>
            <person name="Jeon J."/>
            <person name="Kim K.-T."/>
            <person name="Cheong K."/>
            <person name="Song H."/>
            <person name="Choi G."/>
            <person name="Ko J."/>
            <person name="Opiyo S.O."/>
            <person name="Zuo S."/>
            <person name="Madhav S."/>
            <person name="Lee Y.-H."/>
            <person name="Wang G.-L."/>
        </authorList>
    </citation>
    <scope>NUCLEOTIDE SEQUENCE</scope>
    <source>
        <strain evidence="7">AG1-IA B2</strain>
    </source>
</reference>
<dbReference type="SUPFAM" id="SSF48264">
    <property type="entry name" value="Cytochrome P450"/>
    <property type="match status" value="1"/>
</dbReference>
<dbReference type="GO" id="GO:0004497">
    <property type="term" value="F:monooxygenase activity"/>
    <property type="evidence" value="ECO:0007669"/>
    <property type="project" value="UniProtKB-KW"/>
</dbReference>
<comment type="caution">
    <text evidence="7">The sequence shown here is derived from an EMBL/GenBank/DDBJ whole genome shotgun (WGS) entry which is preliminary data.</text>
</comment>
<organism evidence="7 8">
    <name type="scientific">Rhizoctonia solani</name>
    <dbReference type="NCBI Taxonomy" id="456999"/>
    <lineage>
        <taxon>Eukaryota</taxon>
        <taxon>Fungi</taxon>
        <taxon>Dikarya</taxon>
        <taxon>Basidiomycota</taxon>
        <taxon>Agaricomycotina</taxon>
        <taxon>Agaricomycetes</taxon>
        <taxon>Cantharellales</taxon>
        <taxon>Ceratobasidiaceae</taxon>
        <taxon>Rhizoctonia</taxon>
    </lineage>
</organism>
<gene>
    <name evidence="7" type="ORF">RHS01_08924</name>
</gene>
<evidence type="ECO:0000313" key="7">
    <source>
        <dbReference type="EMBL" id="KAF8750707.1"/>
    </source>
</evidence>
<evidence type="ECO:0000313" key="8">
    <source>
        <dbReference type="Proteomes" id="UP000614334"/>
    </source>
</evidence>
<comment type="similarity">
    <text evidence="1">Belongs to the cytochrome P450 family.</text>
</comment>
<dbReference type="InterPro" id="IPR001128">
    <property type="entry name" value="Cyt_P450"/>
</dbReference>
<dbReference type="Gene3D" id="1.10.630.10">
    <property type="entry name" value="Cytochrome P450"/>
    <property type="match status" value="1"/>
</dbReference>
<dbReference type="Pfam" id="PF00067">
    <property type="entry name" value="p450"/>
    <property type="match status" value="1"/>
</dbReference>
<dbReference type="InterPro" id="IPR050196">
    <property type="entry name" value="Cytochrome_P450_Monoox"/>
</dbReference>